<dbReference type="InterPro" id="IPR036259">
    <property type="entry name" value="MFS_trans_sf"/>
</dbReference>
<dbReference type="PANTHER" id="PTHR23507:SF1">
    <property type="entry name" value="FI18259P1-RELATED"/>
    <property type="match status" value="1"/>
</dbReference>
<dbReference type="OrthoDB" id="3026777at2759"/>
<dbReference type="PANTHER" id="PTHR23507">
    <property type="entry name" value="ZGC:174356"/>
    <property type="match status" value="1"/>
</dbReference>
<protein>
    <submittedName>
        <fullName evidence="7">Uncharacterized protein</fullName>
    </submittedName>
</protein>
<keyword evidence="4 6" id="KW-0472">Membrane</keyword>
<feature type="transmembrane region" description="Helical" evidence="6">
    <location>
        <begin position="128"/>
        <end position="147"/>
    </location>
</feature>
<organism evidence="7 8">
    <name type="scientific">Paxillus involutus ATCC 200175</name>
    <dbReference type="NCBI Taxonomy" id="664439"/>
    <lineage>
        <taxon>Eukaryota</taxon>
        <taxon>Fungi</taxon>
        <taxon>Dikarya</taxon>
        <taxon>Basidiomycota</taxon>
        <taxon>Agaricomycotina</taxon>
        <taxon>Agaricomycetes</taxon>
        <taxon>Agaricomycetidae</taxon>
        <taxon>Boletales</taxon>
        <taxon>Paxilineae</taxon>
        <taxon>Paxillaceae</taxon>
        <taxon>Paxillus</taxon>
    </lineage>
</organism>
<reference evidence="8" key="2">
    <citation type="submission" date="2015-01" db="EMBL/GenBank/DDBJ databases">
        <title>Evolutionary Origins and Diversification of the Mycorrhizal Mutualists.</title>
        <authorList>
            <consortium name="DOE Joint Genome Institute"/>
            <consortium name="Mycorrhizal Genomics Consortium"/>
            <person name="Kohler A."/>
            <person name="Kuo A."/>
            <person name="Nagy L.G."/>
            <person name="Floudas D."/>
            <person name="Copeland A."/>
            <person name="Barry K.W."/>
            <person name="Cichocki N."/>
            <person name="Veneault-Fourrey C."/>
            <person name="LaButti K."/>
            <person name="Lindquist E.A."/>
            <person name="Lipzen A."/>
            <person name="Lundell T."/>
            <person name="Morin E."/>
            <person name="Murat C."/>
            <person name="Riley R."/>
            <person name="Ohm R."/>
            <person name="Sun H."/>
            <person name="Tunlid A."/>
            <person name="Henrissat B."/>
            <person name="Grigoriev I.V."/>
            <person name="Hibbett D.S."/>
            <person name="Martin F."/>
        </authorList>
    </citation>
    <scope>NUCLEOTIDE SEQUENCE [LARGE SCALE GENOMIC DNA]</scope>
    <source>
        <strain evidence="8">ATCC 200175</strain>
    </source>
</reference>
<sequence length="376" mass="42060">MTSSENQVHSEDSPLLGNSPRDCQLNEDPPKEEVRFSPATLLIPIALATRVGTQLPTTMALLWILSVRSSASFGMRPKAIRLLCETPEVERYFAIAIAALSVMDGISTLVNCGVLSYFASRYGKKSTILLELAAGVMGCSLIIGSQLTPNWLAAWLLFPGVWLQALSNLLVYGYLINMYIVDVSTAENRTAALSMTTGWATLCAFYSMAAFFLCSDRSAQDRVYLFVATFAYVAFVLPEAFPRRKRDELRRLEREQRDNGSATTTRGSGSTSVFLVVLEPLKSLVPRRKSDGTRNWRLLWCAVHTLVVTTANIYVVPAWFVIVTTKYHFTPEQTGLFLTIVNVSAVFTLTVIVPPLFQFLRLFYERQLLRHQQTKD</sequence>
<comment type="subcellular location">
    <subcellularLocation>
        <location evidence="1">Membrane</location>
        <topology evidence="1">Multi-pass membrane protein</topology>
    </subcellularLocation>
</comment>
<reference evidence="7 8" key="1">
    <citation type="submission" date="2014-06" db="EMBL/GenBank/DDBJ databases">
        <authorList>
            <consortium name="DOE Joint Genome Institute"/>
            <person name="Kuo A."/>
            <person name="Kohler A."/>
            <person name="Nagy L.G."/>
            <person name="Floudas D."/>
            <person name="Copeland A."/>
            <person name="Barry K.W."/>
            <person name="Cichocki N."/>
            <person name="Veneault-Fourrey C."/>
            <person name="LaButti K."/>
            <person name="Lindquist E.A."/>
            <person name="Lipzen A."/>
            <person name="Lundell T."/>
            <person name="Morin E."/>
            <person name="Murat C."/>
            <person name="Sun H."/>
            <person name="Tunlid A."/>
            <person name="Henrissat B."/>
            <person name="Grigoriev I.V."/>
            <person name="Hibbett D.S."/>
            <person name="Martin F."/>
            <person name="Nordberg H.P."/>
            <person name="Cantor M.N."/>
            <person name="Hua S.X."/>
        </authorList>
    </citation>
    <scope>NUCLEOTIDE SEQUENCE [LARGE SCALE GENOMIC DNA]</scope>
    <source>
        <strain evidence="7 8">ATCC 200175</strain>
    </source>
</reference>
<dbReference type="Proteomes" id="UP000053647">
    <property type="component" value="Unassembled WGS sequence"/>
</dbReference>
<dbReference type="GO" id="GO:0016020">
    <property type="term" value="C:membrane"/>
    <property type="evidence" value="ECO:0007669"/>
    <property type="project" value="UniProtKB-SubCell"/>
</dbReference>
<dbReference type="Gene3D" id="1.20.1250.20">
    <property type="entry name" value="MFS general substrate transporter like domains"/>
    <property type="match status" value="1"/>
</dbReference>
<evidence type="ECO:0000256" key="2">
    <source>
        <dbReference type="ARBA" id="ARBA00022692"/>
    </source>
</evidence>
<evidence type="ECO:0000313" key="8">
    <source>
        <dbReference type="Proteomes" id="UP000053647"/>
    </source>
</evidence>
<keyword evidence="8" id="KW-1185">Reference proteome</keyword>
<evidence type="ECO:0000256" key="5">
    <source>
        <dbReference type="SAM" id="MobiDB-lite"/>
    </source>
</evidence>
<gene>
    <name evidence="7" type="ORF">PAXINDRAFT_155853</name>
</gene>
<name>A0A0C9SYF3_PAXIN</name>
<dbReference type="EMBL" id="KN819339">
    <property type="protein sequence ID" value="KIJ14989.1"/>
    <property type="molecule type" value="Genomic_DNA"/>
</dbReference>
<feature type="transmembrane region" description="Helical" evidence="6">
    <location>
        <begin position="334"/>
        <end position="360"/>
    </location>
</feature>
<feature type="transmembrane region" description="Helical" evidence="6">
    <location>
        <begin position="153"/>
        <end position="180"/>
    </location>
</feature>
<feature type="transmembrane region" description="Helical" evidence="6">
    <location>
        <begin position="223"/>
        <end position="241"/>
    </location>
</feature>
<evidence type="ECO:0000256" key="3">
    <source>
        <dbReference type="ARBA" id="ARBA00022989"/>
    </source>
</evidence>
<dbReference type="HOGENOM" id="CLU_036629_0_0_1"/>
<keyword evidence="3 6" id="KW-1133">Transmembrane helix</keyword>
<feature type="transmembrane region" description="Helical" evidence="6">
    <location>
        <begin position="298"/>
        <end position="322"/>
    </location>
</feature>
<feature type="region of interest" description="Disordered" evidence="5">
    <location>
        <begin position="1"/>
        <end position="31"/>
    </location>
</feature>
<dbReference type="GO" id="GO:0022857">
    <property type="term" value="F:transmembrane transporter activity"/>
    <property type="evidence" value="ECO:0007669"/>
    <property type="project" value="TreeGrafter"/>
</dbReference>
<evidence type="ECO:0000313" key="7">
    <source>
        <dbReference type="EMBL" id="KIJ14989.1"/>
    </source>
</evidence>
<dbReference type="AlphaFoldDB" id="A0A0C9SYF3"/>
<accession>A0A0C9SYF3</accession>
<evidence type="ECO:0000256" key="1">
    <source>
        <dbReference type="ARBA" id="ARBA00004141"/>
    </source>
</evidence>
<feature type="transmembrane region" description="Helical" evidence="6">
    <location>
        <begin position="192"/>
        <end position="211"/>
    </location>
</feature>
<dbReference type="SUPFAM" id="SSF103473">
    <property type="entry name" value="MFS general substrate transporter"/>
    <property type="match status" value="1"/>
</dbReference>
<keyword evidence="2 6" id="KW-0812">Transmembrane</keyword>
<proteinExistence type="predicted"/>
<evidence type="ECO:0000256" key="6">
    <source>
        <dbReference type="SAM" id="Phobius"/>
    </source>
</evidence>
<evidence type="ECO:0000256" key="4">
    <source>
        <dbReference type="ARBA" id="ARBA00023136"/>
    </source>
</evidence>
<feature type="transmembrane region" description="Helical" evidence="6">
    <location>
        <begin position="92"/>
        <end position="116"/>
    </location>
</feature>